<dbReference type="EMBL" id="JBITGY010000002">
    <property type="protein sequence ID" value="MFI6497108.1"/>
    <property type="molecule type" value="Genomic_DNA"/>
</dbReference>
<sequence>MKIIFSFGLGLDSTAILLRWLTEPASRWFDLRDLVVVTAQTGDEWVETAYLVEQHIYPLLVRHGVRTNQVARAGRRQADGIVILDDTTHPILCLTSAPGAYRLSEELLSVATVPQSGGIRKCSLKFKGWVLDQIIAQIVGDEEFVHVVGFEAGEVKRMMRDMPLGPGTRIPSYPLIEWGWYRDDCERYVLDRLGVTWPKSACVQCPYAFSLAEGRDRTIPRYLANPHEALLGLTMGHLAVAVNPRQGLLAGEQLYDLIASNPDSGPLLELFERRLDRMPWAIYDVRRAMAAKPGDAMAHGQTHRSLELLVQGSRADVLAHLDRAAYLLGREVETDGRHHRVWLPHPQPLLPVRRAPPDRRARAGERQDLSLLRDGMAGRAPWACPALPLVLTPRHSRKATPQMNRHSAIPPAQNHSAMALNPGHRAMGAVAVLWASPGRYEAVLMASGFIFLRQVEEMIRIPFPEEGELAKVVALTRAAQATAEESSHRESGC</sequence>
<organism evidence="1 2">
    <name type="scientific">Nonomuraea typhae</name>
    <dbReference type="NCBI Taxonomy" id="2603600"/>
    <lineage>
        <taxon>Bacteria</taxon>
        <taxon>Bacillati</taxon>
        <taxon>Actinomycetota</taxon>
        <taxon>Actinomycetes</taxon>
        <taxon>Streptosporangiales</taxon>
        <taxon>Streptosporangiaceae</taxon>
        <taxon>Nonomuraea</taxon>
    </lineage>
</organism>
<dbReference type="Proteomes" id="UP001612741">
    <property type="component" value="Unassembled WGS sequence"/>
</dbReference>
<proteinExistence type="predicted"/>
<gene>
    <name evidence="1" type="ORF">ACIBG2_06990</name>
</gene>
<dbReference type="RefSeq" id="WP_397079728.1">
    <property type="nucleotide sequence ID" value="NZ_JBITGY010000002.1"/>
</dbReference>
<accession>A0ABW7YMI0</accession>
<protein>
    <submittedName>
        <fullName evidence="1">Uncharacterized protein</fullName>
    </submittedName>
</protein>
<reference evidence="1 2" key="1">
    <citation type="submission" date="2024-10" db="EMBL/GenBank/DDBJ databases">
        <title>The Natural Products Discovery Center: Release of the First 8490 Sequenced Strains for Exploring Actinobacteria Biosynthetic Diversity.</title>
        <authorList>
            <person name="Kalkreuter E."/>
            <person name="Kautsar S.A."/>
            <person name="Yang D."/>
            <person name="Bader C.D."/>
            <person name="Teijaro C.N."/>
            <person name="Fluegel L."/>
            <person name="Davis C.M."/>
            <person name="Simpson J.R."/>
            <person name="Lauterbach L."/>
            <person name="Steele A.D."/>
            <person name="Gui C."/>
            <person name="Meng S."/>
            <person name="Li G."/>
            <person name="Viehrig K."/>
            <person name="Ye F."/>
            <person name="Su P."/>
            <person name="Kiefer A.F."/>
            <person name="Nichols A."/>
            <person name="Cepeda A.J."/>
            <person name="Yan W."/>
            <person name="Fan B."/>
            <person name="Jiang Y."/>
            <person name="Adhikari A."/>
            <person name="Zheng C.-J."/>
            <person name="Schuster L."/>
            <person name="Cowan T.M."/>
            <person name="Smanski M.J."/>
            <person name="Chevrette M.G."/>
            <person name="De Carvalho L.P.S."/>
            <person name="Shen B."/>
        </authorList>
    </citation>
    <scope>NUCLEOTIDE SEQUENCE [LARGE SCALE GENOMIC DNA]</scope>
    <source>
        <strain evidence="1 2">NPDC050545</strain>
    </source>
</reference>
<evidence type="ECO:0000313" key="2">
    <source>
        <dbReference type="Proteomes" id="UP001612741"/>
    </source>
</evidence>
<keyword evidence="2" id="KW-1185">Reference proteome</keyword>
<comment type="caution">
    <text evidence="1">The sequence shown here is derived from an EMBL/GenBank/DDBJ whole genome shotgun (WGS) entry which is preliminary data.</text>
</comment>
<name>A0ABW7YMI0_9ACTN</name>
<evidence type="ECO:0000313" key="1">
    <source>
        <dbReference type="EMBL" id="MFI6497108.1"/>
    </source>
</evidence>